<sequence length="191" mass="21706">MFFFLQQLSLSDLLESMVIVPILLKTVINEGAKISLIGCIVQLYFFVAVIAVASQEFCNQNIINHFFCDCFSVLEFSCLDTFLAWILAITVTAPVVVFHFIFIMVFFICISHAILNIKSNIGRQKAFSTCSSHFAVISIFYGTLIEIPSQTVKKLLSLLYTAMTPCIKPIIYRLKSRDLKNAIKIFLRLRK</sequence>
<evidence type="ECO:0000256" key="4">
    <source>
        <dbReference type="ARBA" id="ARBA00022692"/>
    </source>
</evidence>
<evidence type="ECO:0000256" key="2">
    <source>
        <dbReference type="ARBA" id="ARBA00022475"/>
    </source>
</evidence>
<evidence type="ECO:0000256" key="9">
    <source>
        <dbReference type="ARBA" id="ARBA00023157"/>
    </source>
</evidence>
<reference evidence="15" key="1">
    <citation type="journal article" date="2016" name="Nature">
        <title>Genome evolution in the allotetraploid frog Xenopus laevis.</title>
        <authorList>
            <person name="Session A.M."/>
            <person name="Uno Y."/>
            <person name="Kwon T."/>
            <person name="Chapman J.A."/>
            <person name="Toyoda A."/>
            <person name="Takahashi S."/>
            <person name="Fukui A."/>
            <person name="Hikosaka A."/>
            <person name="Suzuki A."/>
            <person name="Kondo M."/>
            <person name="van Heeringen S.J."/>
            <person name="Quigley I."/>
            <person name="Heinz S."/>
            <person name="Ogino H."/>
            <person name="Ochi H."/>
            <person name="Hellsten U."/>
            <person name="Lyons J.B."/>
            <person name="Simakov O."/>
            <person name="Putnam N."/>
            <person name="Stites J."/>
            <person name="Kuroki Y."/>
            <person name="Tanaka T."/>
            <person name="Michiue T."/>
            <person name="Watanabe M."/>
            <person name="Bogdanovic O."/>
            <person name="Lister R."/>
            <person name="Georgiou G."/>
            <person name="Paranjpe S.S."/>
            <person name="van Kruijsbergen I."/>
            <person name="Shu S."/>
            <person name="Carlson J."/>
            <person name="Kinoshita T."/>
            <person name="Ohta Y."/>
            <person name="Mawaribuchi S."/>
            <person name="Jenkins J."/>
            <person name="Grimwood J."/>
            <person name="Schmutz J."/>
            <person name="Mitros T."/>
            <person name="Mozaffari S.V."/>
            <person name="Suzuki Y."/>
            <person name="Haramoto Y."/>
            <person name="Yamamoto T.S."/>
            <person name="Takagi C."/>
            <person name="Heald R."/>
            <person name="Miller K."/>
            <person name="Haudenschild C."/>
            <person name="Kitzman J."/>
            <person name="Nakayama T."/>
            <person name="Izutsu Y."/>
            <person name="Robert J."/>
            <person name="Fortriede J."/>
            <person name="Burns K."/>
            <person name="Lotay V."/>
            <person name="Karimi K."/>
            <person name="Yasuoka Y."/>
            <person name="Dichmann D.S."/>
            <person name="Flajnik M.F."/>
            <person name="Houston D.W."/>
            <person name="Shendure J."/>
            <person name="DuPasquier L."/>
            <person name="Vize P.D."/>
            <person name="Zorn A.M."/>
            <person name="Ito M."/>
            <person name="Marcotte E.M."/>
            <person name="Wallingford J.B."/>
            <person name="Ito Y."/>
            <person name="Asashima M."/>
            <person name="Ueno N."/>
            <person name="Matsuda Y."/>
            <person name="Veenstra G.J."/>
            <person name="Fujiyama A."/>
            <person name="Harland R.M."/>
            <person name="Taira M."/>
            <person name="Rokhsar D.S."/>
        </authorList>
    </citation>
    <scope>NUCLEOTIDE SEQUENCE [LARGE SCALE GENOMIC DNA]</scope>
    <source>
        <strain evidence="15">J</strain>
    </source>
</reference>
<dbReference type="InterPro" id="IPR000725">
    <property type="entry name" value="Olfact_rcpt"/>
</dbReference>
<feature type="transmembrane region" description="Helical" evidence="13">
    <location>
        <begin position="66"/>
        <end position="89"/>
    </location>
</feature>
<evidence type="ECO:0000313" key="14">
    <source>
        <dbReference type="EMBL" id="OCT90830.1"/>
    </source>
</evidence>
<gene>
    <name evidence="14" type="ORF">XELAEV_18019447mg</name>
</gene>
<dbReference type="EMBL" id="CM004470">
    <property type="protein sequence ID" value="OCT90830.1"/>
    <property type="molecule type" value="Genomic_DNA"/>
</dbReference>
<keyword evidence="12" id="KW-0807">Transducer</keyword>
<evidence type="ECO:0000256" key="7">
    <source>
        <dbReference type="ARBA" id="ARBA00023040"/>
    </source>
</evidence>
<keyword evidence="2" id="KW-1003">Cell membrane</keyword>
<dbReference type="Pfam" id="PF13853">
    <property type="entry name" value="7tm_4"/>
    <property type="match status" value="1"/>
</dbReference>
<protein>
    <recommendedName>
        <fullName evidence="16">G-protein coupled receptors family 1 profile domain-containing protein</fullName>
    </recommendedName>
</protein>
<evidence type="ECO:0008006" key="16">
    <source>
        <dbReference type="Google" id="ProtNLM"/>
    </source>
</evidence>
<dbReference type="GO" id="GO:0004984">
    <property type="term" value="F:olfactory receptor activity"/>
    <property type="evidence" value="ECO:0007669"/>
    <property type="project" value="InterPro"/>
</dbReference>
<evidence type="ECO:0000256" key="6">
    <source>
        <dbReference type="ARBA" id="ARBA00022989"/>
    </source>
</evidence>
<evidence type="ECO:0000256" key="8">
    <source>
        <dbReference type="ARBA" id="ARBA00023136"/>
    </source>
</evidence>
<keyword evidence="8 13" id="KW-0472">Membrane</keyword>
<accession>A0A974HUL3</accession>
<keyword evidence="5" id="KW-0552">Olfaction</keyword>
<dbReference type="PANTHER" id="PTHR24242">
    <property type="entry name" value="G-PROTEIN COUPLED RECEPTOR"/>
    <property type="match status" value="1"/>
</dbReference>
<keyword evidence="4 13" id="KW-0812">Transmembrane</keyword>
<dbReference type="Proteomes" id="UP000694892">
    <property type="component" value="Chromosome 3L"/>
</dbReference>
<evidence type="ECO:0000256" key="5">
    <source>
        <dbReference type="ARBA" id="ARBA00022725"/>
    </source>
</evidence>
<evidence type="ECO:0000256" key="11">
    <source>
        <dbReference type="ARBA" id="ARBA00023180"/>
    </source>
</evidence>
<evidence type="ECO:0000256" key="13">
    <source>
        <dbReference type="SAM" id="Phobius"/>
    </source>
</evidence>
<comment type="subcellular location">
    <subcellularLocation>
        <location evidence="1">Cell membrane</location>
        <topology evidence="1">Multi-pass membrane protein</topology>
    </subcellularLocation>
</comment>
<proteinExistence type="predicted"/>
<evidence type="ECO:0000256" key="12">
    <source>
        <dbReference type="ARBA" id="ARBA00023224"/>
    </source>
</evidence>
<dbReference type="AlphaFoldDB" id="A0A974HUL3"/>
<keyword evidence="3" id="KW-0716">Sensory transduction</keyword>
<keyword evidence="9" id="KW-1015">Disulfide bond</keyword>
<organism evidence="14 15">
    <name type="scientific">Xenopus laevis</name>
    <name type="common">African clawed frog</name>
    <dbReference type="NCBI Taxonomy" id="8355"/>
    <lineage>
        <taxon>Eukaryota</taxon>
        <taxon>Metazoa</taxon>
        <taxon>Chordata</taxon>
        <taxon>Craniata</taxon>
        <taxon>Vertebrata</taxon>
        <taxon>Euteleostomi</taxon>
        <taxon>Amphibia</taxon>
        <taxon>Batrachia</taxon>
        <taxon>Anura</taxon>
        <taxon>Pipoidea</taxon>
        <taxon>Pipidae</taxon>
        <taxon>Xenopodinae</taxon>
        <taxon>Xenopus</taxon>
        <taxon>Xenopus</taxon>
    </lineage>
</organism>
<dbReference type="PRINTS" id="PR00237">
    <property type="entry name" value="GPCRRHODOPSN"/>
</dbReference>
<dbReference type="InterPro" id="IPR000276">
    <property type="entry name" value="GPCR_Rhodpsn"/>
</dbReference>
<evidence type="ECO:0000256" key="10">
    <source>
        <dbReference type="ARBA" id="ARBA00023170"/>
    </source>
</evidence>
<evidence type="ECO:0000313" key="15">
    <source>
        <dbReference type="Proteomes" id="UP000694892"/>
    </source>
</evidence>
<dbReference type="GO" id="GO:0004930">
    <property type="term" value="F:G protein-coupled receptor activity"/>
    <property type="evidence" value="ECO:0007669"/>
    <property type="project" value="UniProtKB-KW"/>
</dbReference>
<keyword evidence="7" id="KW-0297">G-protein coupled receptor</keyword>
<dbReference type="PANTHER" id="PTHR24242:SF398">
    <property type="entry name" value="OLFACTORY RECEPTOR 11L1-LIKE"/>
    <property type="match status" value="1"/>
</dbReference>
<dbReference type="InterPro" id="IPR050939">
    <property type="entry name" value="Olfactory_GPCR1"/>
</dbReference>
<dbReference type="Gene3D" id="1.20.1070.10">
    <property type="entry name" value="Rhodopsin 7-helix transmembrane proteins"/>
    <property type="match status" value="1"/>
</dbReference>
<name>A0A974HUL3_XENLA</name>
<keyword evidence="11" id="KW-0325">Glycoprotein</keyword>
<evidence type="ECO:0000256" key="1">
    <source>
        <dbReference type="ARBA" id="ARBA00004651"/>
    </source>
</evidence>
<feature type="transmembrane region" description="Helical" evidence="13">
    <location>
        <begin position="34"/>
        <end position="54"/>
    </location>
</feature>
<keyword evidence="6 13" id="KW-1133">Transmembrane helix</keyword>
<dbReference type="GO" id="GO:0005886">
    <property type="term" value="C:plasma membrane"/>
    <property type="evidence" value="ECO:0007669"/>
    <property type="project" value="UniProtKB-SubCell"/>
</dbReference>
<keyword evidence="10" id="KW-0675">Receptor</keyword>
<evidence type="ECO:0000256" key="3">
    <source>
        <dbReference type="ARBA" id="ARBA00022606"/>
    </source>
</evidence>
<dbReference type="SUPFAM" id="SSF81321">
    <property type="entry name" value="Family A G protein-coupled receptor-like"/>
    <property type="match status" value="1"/>
</dbReference>
<feature type="transmembrane region" description="Helical" evidence="13">
    <location>
        <begin position="95"/>
        <end position="115"/>
    </location>
</feature>